<dbReference type="CDD" id="cd11322">
    <property type="entry name" value="AmyAc_Glg_BE"/>
    <property type="match status" value="1"/>
</dbReference>
<dbReference type="PANTHER" id="PTHR43651:SF3">
    <property type="entry name" value="1,4-ALPHA-GLUCAN-BRANCHING ENZYME"/>
    <property type="match status" value="1"/>
</dbReference>
<dbReference type="GO" id="GO:0005829">
    <property type="term" value="C:cytosol"/>
    <property type="evidence" value="ECO:0007669"/>
    <property type="project" value="TreeGrafter"/>
</dbReference>
<evidence type="ECO:0000256" key="9">
    <source>
        <dbReference type="ARBA" id="ARBA00023277"/>
    </source>
</evidence>
<dbReference type="EMBL" id="CP036263">
    <property type="protein sequence ID" value="QDS98539.1"/>
    <property type="molecule type" value="Genomic_DNA"/>
</dbReference>
<dbReference type="InterPro" id="IPR014756">
    <property type="entry name" value="Ig_E-set"/>
</dbReference>
<keyword evidence="8 10" id="KW-0320">Glycogen biosynthesis</keyword>
<dbReference type="PANTHER" id="PTHR43651">
    <property type="entry name" value="1,4-ALPHA-GLUCAN-BRANCHING ENZYME"/>
    <property type="match status" value="1"/>
</dbReference>
<dbReference type="SUPFAM" id="SSF51011">
    <property type="entry name" value="Glycosyl hydrolase domain"/>
    <property type="match status" value="1"/>
</dbReference>
<dbReference type="Pfam" id="PF02806">
    <property type="entry name" value="Alpha-amylase_C"/>
    <property type="match status" value="1"/>
</dbReference>
<dbReference type="GO" id="GO:0004553">
    <property type="term" value="F:hydrolase activity, hydrolyzing O-glycosyl compounds"/>
    <property type="evidence" value="ECO:0007669"/>
    <property type="project" value="InterPro"/>
</dbReference>
<dbReference type="InterPro" id="IPR054169">
    <property type="entry name" value="GlgB_N"/>
</dbReference>
<dbReference type="InterPro" id="IPR017853">
    <property type="entry name" value="GH"/>
</dbReference>
<evidence type="ECO:0000256" key="1">
    <source>
        <dbReference type="ARBA" id="ARBA00000826"/>
    </source>
</evidence>
<dbReference type="InterPro" id="IPR013780">
    <property type="entry name" value="Glyco_hydro_b"/>
</dbReference>
<dbReference type="FunFam" id="3.20.20.80:FF:000003">
    <property type="entry name" value="1,4-alpha-glucan branching enzyme GlgB"/>
    <property type="match status" value="1"/>
</dbReference>
<gene>
    <name evidence="10 13" type="primary">glgB</name>
    <name evidence="13" type="ORF">HG15A2_18200</name>
</gene>
<dbReference type="HAMAP" id="MF_00685">
    <property type="entry name" value="GlgB"/>
    <property type="match status" value="1"/>
</dbReference>
<evidence type="ECO:0000256" key="4">
    <source>
        <dbReference type="ARBA" id="ARBA00009000"/>
    </source>
</evidence>
<keyword evidence="6 10" id="KW-0328">Glycosyltransferase</keyword>
<dbReference type="AlphaFoldDB" id="A0A517MUI2"/>
<organism evidence="13 14">
    <name type="scientific">Adhaeretor mobilis</name>
    <dbReference type="NCBI Taxonomy" id="1930276"/>
    <lineage>
        <taxon>Bacteria</taxon>
        <taxon>Pseudomonadati</taxon>
        <taxon>Planctomycetota</taxon>
        <taxon>Planctomycetia</taxon>
        <taxon>Pirellulales</taxon>
        <taxon>Lacipirellulaceae</taxon>
        <taxon>Adhaeretor</taxon>
    </lineage>
</organism>
<dbReference type="PIRSF" id="PIRSF000463">
    <property type="entry name" value="GlgB"/>
    <property type="match status" value="1"/>
</dbReference>
<dbReference type="EC" id="2.4.1.18" evidence="10"/>
<keyword evidence="5 10" id="KW-0321">Glycogen metabolism</keyword>
<dbReference type="SMART" id="SM00642">
    <property type="entry name" value="Aamy"/>
    <property type="match status" value="1"/>
</dbReference>
<reference evidence="13 14" key="1">
    <citation type="submission" date="2019-02" db="EMBL/GenBank/DDBJ databases">
        <title>Deep-cultivation of Planctomycetes and their phenomic and genomic characterization uncovers novel biology.</title>
        <authorList>
            <person name="Wiegand S."/>
            <person name="Jogler M."/>
            <person name="Boedeker C."/>
            <person name="Pinto D."/>
            <person name="Vollmers J."/>
            <person name="Rivas-Marin E."/>
            <person name="Kohn T."/>
            <person name="Peeters S.H."/>
            <person name="Heuer A."/>
            <person name="Rast P."/>
            <person name="Oberbeckmann S."/>
            <person name="Bunk B."/>
            <person name="Jeske O."/>
            <person name="Meyerdierks A."/>
            <person name="Storesund J.E."/>
            <person name="Kallscheuer N."/>
            <person name="Luecker S."/>
            <person name="Lage O.M."/>
            <person name="Pohl T."/>
            <person name="Merkel B.J."/>
            <person name="Hornburger P."/>
            <person name="Mueller R.-W."/>
            <person name="Bruemmer F."/>
            <person name="Labrenz M."/>
            <person name="Spormann A.M."/>
            <person name="Op den Camp H."/>
            <person name="Overmann J."/>
            <person name="Amann R."/>
            <person name="Jetten M.S.M."/>
            <person name="Mascher T."/>
            <person name="Medema M.H."/>
            <person name="Devos D.P."/>
            <person name="Kaster A.-K."/>
            <person name="Ovreas L."/>
            <person name="Rohde M."/>
            <person name="Galperin M.Y."/>
            <person name="Jogler C."/>
        </authorList>
    </citation>
    <scope>NUCLEOTIDE SEQUENCE [LARGE SCALE GENOMIC DNA]</scope>
    <source>
        <strain evidence="13 14">HG15A2</strain>
    </source>
</reference>
<dbReference type="InterPro" id="IPR006047">
    <property type="entry name" value="GH13_cat_dom"/>
</dbReference>
<dbReference type="FunFam" id="2.60.40.10:FF:000169">
    <property type="entry name" value="1,4-alpha-glucan branching enzyme GlgB"/>
    <property type="match status" value="1"/>
</dbReference>
<keyword evidence="7 10" id="KW-0808">Transferase</keyword>
<dbReference type="GO" id="GO:0043169">
    <property type="term" value="F:cation binding"/>
    <property type="evidence" value="ECO:0007669"/>
    <property type="project" value="InterPro"/>
</dbReference>
<dbReference type="InterPro" id="IPR013783">
    <property type="entry name" value="Ig-like_fold"/>
</dbReference>
<dbReference type="Pfam" id="PF22019">
    <property type="entry name" value="GlgB_N"/>
    <property type="match status" value="1"/>
</dbReference>
<dbReference type="Gene3D" id="3.20.20.80">
    <property type="entry name" value="Glycosidases"/>
    <property type="match status" value="1"/>
</dbReference>
<evidence type="ECO:0000256" key="3">
    <source>
        <dbReference type="ARBA" id="ARBA00004964"/>
    </source>
</evidence>
<feature type="active site" description="Proton donor" evidence="10 11">
    <location>
        <position position="475"/>
    </location>
</feature>
<dbReference type="GO" id="GO:0003844">
    <property type="term" value="F:1,4-alpha-glucan branching enzyme activity"/>
    <property type="evidence" value="ECO:0007669"/>
    <property type="project" value="UniProtKB-UniRule"/>
</dbReference>
<dbReference type="Pfam" id="PF02922">
    <property type="entry name" value="CBM_48"/>
    <property type="match status" value="1"/>
</dbReference>
<dbReference type="FunFam" id="2.60.40.1180:FF:000002">
    <property type="entry name" value="1,4-alpha-glucan branching enzyme GlgB"/>
    <property type="match status" value="1"/>
</dbReference>
<feature type="domain" description="Glycosyl hydrolase family 13 catalytic" evidence="12">
    <location>
        <begin position="259"/>
        <end position="609"/>
    </location>
</feature>
<dbReference type="NCBIfam" id="NF008967">
    <property type="entry name" value="PRK12313.1"/>
    <property type="match status" value="1"/>
</dbReference>
<evidence type="ECO:0000256" key="2">
    <source>
        <dbReference type="ARBA" id="ARBA00002953"/>
    </source>
</evidence>
<evidence type="ECO:0000259" key="12">
    <source>
        <dbReference type="SMART" id="SM00642"/>
    </source>
</evidence>
<evidence type="ECO:0000256" key="5">
    <source>
        <dbReference type="ARBA" id="ARBA00022600"/>
    </source>
</evidence>
<keyword evidence="9 10" id="KW-0119">Carbohydrate metabolism</keyword>
<dbReference type="InterPro" id="IPR037439">
    <property type="entry name" value="Branching_enzy"/>
</dbReference>
<keyword evidence="14" id="KW-1185">Reference proteome</keyword>
<dbReference type="Proteomes" id="UP000319852">
    <property type="component" value="Chromosome"/>
</dbReference>
<comment type="pathway">
    <text evidence="3 10">Glycan biosynthesis; glycogen biosynthesis.</text>
</comment>
<dbReference type="NCBIfam" id="NF003811">
    <property type="entry name" value="PRK05402.1"/>
    <property type="match status" value="1"/>
</dbReference>
<dbReference type="RefSeq" id="WP_145059719.1">
    <property type="nucleotide sequence ID" value="NZ_CP036263.1"/>
</dbReference>
<dbReference type="SUPFAM" id="SSF51445">
    <property type="entry name" value="(Trans)glycosidases"/>
    <property type="match status" value="1"/>
</dbReference>
<evidence type="ECO:0000256" key="10">
    <source>
        <dbReference type="HAMAP-Rule" id="MF_00685"/>
    </source>
</evidence>
<evidence type="ECO:0000313" key="13">
    <source>
        <dbReference type="EMBL" id="QDS98539.1"/>
    </source>
</evidence>
<comment type="function">
    <text evidence="2 10">Catalyzes the formation of the alpha-1,6-glucosidic linkages in glycogen by scission of a 1,4-alpha-linked oligosaccharide from growing alpha-1,4-glucan chains and the subsequent attachment of the oligosaccharide to the alpha-1,6 position.</text>
</comment>
<feature type="active site" description="Nucleophile" evidence="10 11">
    <location>
        <position position="422"/>
    </location>
</feature>
<dbReference type="Pfam" id="PF00128">
    <property type="entry name" value="Alpha-amylase"/>
    <property type="match status" value="1"/>
</dbReference>
<dbReference type="SUPFAM" id="SSF81296">
    <property type="entry name" value="E set domains"/>
    <property type="match status" value="2"/>
</dbReference>
<dbReference type="NCBIfam" id="TIGR01515">
    <property type="entry name" value="branching_enzym"/>
    <property type="match status" value="1"/>
</dbReference>
<dbReference type="InterPro" id="IPR004193">
    <property type="entry name" value="Glyco_hydro_13_N"/>
</dbReference>
<dbReference type="OrthoDB" id="226102at2"/>
<accession>A0A517MUI2</accession>
<dbReference type="KEGG" id="amob:HG15A2_18200"/>
<proteinExistence type="inferred from homology"/>
<comment type="similarity">
    <text evidence="4 10">Belongs to the glycosyl hydrolase 13 family. GlgB subfamily.</text>
</comment>
<evidence type="ECO:0000256" key="7">
    <source>
        <dbReference type="ARBA" id="ARBA00022679"/>
    </source>
</evidence>
<dbReference type="GO" id="GO:0005978">
    <property type="term" value="P:glycogen biosynthetic process"/>
    <property type="evidence" value="ECO:0007669"/>
    <property type="project" value="UniProtKB-UniRule"/>
</dbReference>
<protein>
    <recommendedName>
        <fullName evidence="10">1,4-alpha-glucan branching enzyme GlgB</fullName>
        <ecNumber evidence="10">2.4.1.18</ecNumber>
    </recommendedName>
    <alternativeName>
        <fullName evidence="10">1,4-alpha-D-glucan:1,4-alpha-D-glucan 6-glucosyl-transferase</fullName>
    </alternativeName>
    <alternativeName>
        <fullName evidence="10">Alpha-(1-&gt;4)-glucan branching enzyme</fullName>
    </alternativeName>
    <alternativeName>
        <fullName evidence="10">Glycogen branching enzyme</fullName>
        <shortName evidence="10">BE</shortName>
    </alternativeName>
</protein>
<dbReference type="InterPro" id="IPR006048">
    <property type="entry name" value="A-amylase/branching_C"/>
</dbReference>
<name>A0A517MUI2_9BACT</name>
<evidence type="ECO:0000256" key="6">
    <source>
        <dbReference type="ARBA" id="ARBA00022676"/>
    </source>
</evidence>
<evidence type="ECO:0000256" key="11">
    <source>
        <dbReference type="PIRSR" id="PIRSR000463-1"/>
    </source>
</evidence>
<dbReference type="Gene3D" id="2.60.40.1180">
    <property type="entry name" value="Golgi alpha-mannosidase II"/>
    <property type="match status" value="1"/>
</dbReference>
<dbReference type="CDD" id="cd02855">
    <property type="entry name" value="E_set_GBE_prok_N"/>
    <property type="match status" value="1"/>
</dbReference>
<comment type="subunit">
    <text evidence="10">Monomer.</text>
</comment>
<evidence type="ECO:0000313" key="14">
    <source>
        <dbReference type="Proteomes" id="UP000319852"/>
    </source>
</evidence>
<dbReference type="Gene3D" id="2.60.40.10">
    <property type="entry name" value="Immunoglobulins"/>
    <property type="match status" value="2"/>
</dbReference>
<dbReference type="InterPro" id="IPR044143">
    <property type="entry name" value="GlgB_N_E_set_prok"/>
</dbReference>
<evidence type="ECO:0000256" key="8">
    <source>
        <dbReference type="ARBA" id="ARBA00023056"/>
    </source>
</evidence>
<sequence length="745" mass="84993">MHTQVDVSALGSVIHGYNANPHAVLGPHEVTEGGRQALAVRTFQPDAQQMWLVDPHEGCSQPMRRIHPAGIFEAITSPEINNQALGLNYQLKAMKNSGKQETSHDPYAFPPLLTDYDLYLLGEGRHWQSYDKLGAHLREIDGVKGVNFAVWAPNAESISIIGEFNDWDRRKHAMRKHIPTGVWELFLPGVDVGLLYKYSLKNNGNILEKCDPYGFAAEVPPRTANIVTSLDDYQWGDKEWIDTRAEGANALDAPQSIYEVHLGSWRKNHEGTGNGDGQWMNYRDLAHQLVDYCKELGYTHLELMPISEHPFTGSWGYQTVGYYAATSRYGTPEDFMYFVDHCHQNGIGVLIDWVPAHFPKDGHGLANFDGTALYEHADPRQGEHPDWGTKVFNYGRNEVRNFLTSNALFWLDKYHIDGLRVDAVASMLYLDYSREDGDWVPNQYGGRENLEAISLLKEFNEQCHLQHPGTLTIAEESTAWGGVSRPTYVGGLGFSLKWNMGWMNDTLQFMRHEPIHRQYHHDELTFSLIYAFTENFTLPFSHDEVVHGKGSMLDQMPGDLWQRFANLRLLYGYQWTHPGKKLMFMGGEIAQWEEWDCNSELQWDLLEWETHQGVQKLVGDLNRVYREEKSLHEVDFEHTGFEWLDSHNHADSILAYVRRAKDPNDFTVVIHNFTPVVRENYRIGVPSGGWYREILNTDSAYYGGSNVGNYPGVTADDMESHSRPFSLELTLPPLSTIVLKPDNQG</sequence>
<dbReference type="InterPro" id="IPR006407">
    <property type="entry name" value="GlgB"/>
</dbReference>
<comment type="catalytic activity">
    <reaction evidence="1 10">
        <text>Transfers a segment of a (1-&gt;4)-alpha-D-glucan chain to a primary hydroxy group in a similar glucan chain.</text>
        <dbReference type="EC" id="2.4.1.18"/>
    </reaction>
</comment>
<dbReference type="UniPathway" id="UPA00164"/>